<evidence type="ECO:0000256" key="2">
    <source>
        <dbReference type="ARBA" id="ARBA00022723"/>
    </source>
</evidence>
<dbReference type="GO" id="GO:0020037">
    <property type="term" value="F:heme binding"/>
    <property type="evidence" value="ECO:0007669"/>
    <property type="project" value="InterPro"/>
</dbReference>
<dbReference type="EMBL" id="CP014263">
    <property type="protein sequence ID" value="AQG79832.1"/>
    <property type="molecule type" value="Genomic_DNA"/>
</dbReference>
<dbReference type="KEGG" id="smon:AWR27_11155"/>
<keyword evidence="6" id="KW-0732">Signal</keyword>
<dbReference type="PROSITE" id="PS51007">
    <property type="entry name" value="CYTC"/>
    <property type="match status" value="1"/>
</dbReference>
<dbReference type="Gene3D" id="1.10.760.10">
    <property type="entry name" value="Cytochrome c-like domain"/>
    <property type="match status" value="1"/>
</dbReference>
<accession>A0A1P9WWR3</accession>
<keyword evidence="1 4" id="KW-0349">Heme</keyword>
<feature type="signal peptide" evidence="6">
    <location>
        <begin position="1"/>
        <end position="22"/>
    </location>
</feature>
<evidence type="ECO:0000256" key="1">
    <source>
        <dbReference type="ARBA" id="ARBA00022617"/>
    </source>
</evidence>
<feature type="compositionally biased region" description="Low complexity" evidence="5">
    <location>
        <begin position="599"/>
        <end position="609"/>
    </location>
</feature>
<name>A0A1P9WWR3_9BACT</name>
<dbReference type="SUPFAM" id="SSF46626">
    <property type="entry name" value="Cytochrome c"/>
    <property type="match status" value="1"/>
</dbReference>
<dbReference type="Gene3D" id="2.120.10.30">
    <property type="entry name" value="TolB, C-terminal domain"/>
    <property type="match status" value="1"/>
</dbReference>
<dbReference type="InterPro" id="IPR054539">
    <property type="entry name" value="Beta-prop_PDH"/>
</dbReference>
<evidence type="ECO:0000256" key="5">
    <source>
        <dbReference type="SAM" id="MobiDB-lite"/>
    </source>
</evidence>
<proteinExistence type="predicted"/>
<evidence type="ECO:0000259" key="7">
    <source>
        <dbReference type="PROSITE" id="PS51007"/>
    </source>
</evidence>
<evidence type="ECO:0000313" key="8">
    <source>
        <dbReference type="EMBL" id="AQG79832.1"/>
    </source>
</evidence>
<dbReference type="GO" id="GO:0046872">
    <property type="term" value="F:metal ion binding"/>
    <property type="evidence" value="ECO:0007669"/>
    <property type="project" value="UniProtKB-KW"/>
</dbReference>
<evidence type="ECO:0000256" key="6">
    <source>
        <dbReference type="SAM" id="SignalP"/>
    </source>
</evidence>
<feature type="domain" description="Cytochrome c" evidence="7">
    <location>
        <begin position="474"/>
        <end position="563"/>
    </location>
</feature>
<dbReference type="RefSeq" id="WP_077131266.1">
    <property type="nucleotide sequence ID" value="NZ_CP014263.1"/>
</dbReference>
<dbReference type="PANTHER" id="PTHR35008">
    <property type="entry name" value="BLL4482 PROTEIN-RELATED"/>
    <property type="match status" value="1"/>
</dbReference>
<keyword evidence="3 4" id="KW-0408">Iron</keyword>
<dbReference type="AlphaFoldDB" id="A0A1P9WWR3"/>
<dbReference type="STRING" id="1178516.AWR27_11155"/>
<dbReference type="Proteomes" id="UP000187941">
    <property type="component" value="Chromosome"/>
</dbReference>
<dbReference type="InterPro" id="IPR011042">
    <property type="entry name" value="6-blade_b-propeller_TolB-like"/>
</dbReference>
<dbReference type="InterPro" id="IPR009056">
    <property type="entry name" value="Cyt_c-like_dom"/>
</dbReference>
<dbReference type="GO" id="GO:0009055">
    <property type="term" value="F:electron transfer activity"/>
    <property type="evidence" value="ECO:0007669"/>
    <property type="project" value="InterPro"/>
</dbReference>
<keyword evidence="2 4" id="KW-0479">Metal-binding</keyword>
<sequence length="609" mass="67645">MTTFPIRFWAMALLAVAGFSQRATYNGLPLQTADNGGLFLPDGFEATVVVDSLPGRARHLAVNDNGDIYVKARFVRNKDEAVIALRDTNGDGRADIIKRFGGLERERGYGTAMRIYNGYLYFASELYVYRYKLKPGQLVPDSPQEIVLSDDHKHGIHEHIAKPITFDNAGHMYVPFGAGSNTCQEQNRIPNSPGIDPCPMMTDHGGIWRFDANKIGQTQRDGYRYATGLRSVVALDWNPVDNQLYGLQHGRDDLLRTYAAQFSPWQSAVFPSEEFFRMTEGMDGGWPYCYYDQIQGKKVLNPEYGGDGQRVGRCDRCEQPLIGFPGHWAPNDLLFYRATADAANGFPARYMNGAFVAFHGSTNRAPYPQAGYFIGFMPSENGRPSRNWEVFADGFAGVDPIVNVSDAAYRPMGLAVGPDGSLYVAETEKGKIWRIRYTGNKQTFGPEQLAQMEKRKTLSHIRTPDQLTDNLDKDKPVVGSNIYGVYCAACHQRNGLGDSQRFPPLAGSEWVLGDKKRLIEVMLKGLEGPIEVNGKPYNNVMPQHSFLTDEDIAEVLTHIRQNFGNTANAISTAEVSAVRLATTEKKADKRRGAVKSRRSTTPGTSPSGF</sequence>
<feature type="region of interest" description="Disordered" evidence="5">
    <location>
        <begin position="583"/>
        <end position="609"/>
    </location>
</feature>
<dbReference type="InterPro" id="IPR011041">
    <property type="entry name" value="Quinoprot_gluc/sorb_DH_b-prop"/>
</dbReference>
<feature type="chain" id="PRO_5012162205" evidence="6">
    <location>
        <begin position="23"/>
        <end position="609"/>
    </location>
</feature>
<evidence type="ECO:0000256" key="3">
    <source>
        <dbReference type="ARBA" id="ARBA00023004"/>
    </source>
</evidence>
<gene>
    <name evidence="8" type="ORF">AWR27_11155</name>
</gene>
<keyword evidence="9" id="KW-1185">Reference proteome</keyword>
<dbReference type="InterPro" id="IPR051459">
    <property type="entry name" value="Cytochrome_c-type_DH"/>
</dbReference>
<protein>
    <submittedName>
        <fullName evidence="8">Cytochrome C</fullName>
    </submittedName>
</protein>
<evidence type="ECO:0000256" key="4">
    <source>
        <dbReference type="PROSITE-ProRule" id="PRU00433"/>
    </source>
</evidence>
<dbReference type="Pfam" id="PF00034">
    <property type="entry name" value="Cytochrom_C"/>
    <property type="match status" value="1"/>
</dbReference>
<reference evidence="8 9" key="1">
    <citation type="submission" date="2016-01" db="EMBL/GenBank/DDBJ databases">
        <authorList>
            <person name="Oliw E.H."/>
        </authorList>
    </citation>
    <scope>NUCLEOTIDE SEQUENCE [LARGE SCALE GENOMIC DNA]</scope>
    <source>
        <strain evidence="8 9">DY10</strain>
    </source>
</reference>
<dbReference type="PANTHER" id="PTHR35008:SF8">
    <property type="entry name" value="ALCOHOL DEHYDROGENASE CYTOCHROME C SUBUNIT"/>
    <property type="match status" value="1"/>
</dbReference>
<dbReference type="OrthoDB" id="9811395at2"/>
<dbReference type="InterPro" id="IPR036909">
    <property type="entry name" value="Cyt_c-like_dom_sf"/>
</dbReference>
<evidence type="ECO:0000313" key="9">
    <source>
        <dbReference type="Proteomes" id="UP000187941"/>
    </source>
</evidence>
<dbReference type="SUPFAM" id="SSF50952">
    <property type="entry name" value="Soluble quinoprotein glucose dehydrogenase"/>
    <property type="match status" value="1"/>
</dbReference>
<organism evidence="8 9">
    <name type="scientific">Spirosoma montaniterrae</name>
    <dbReference type="NCBI Taxonomy" id="1178516"/>
    <lineage>
        <taxon>Bacteria</taxon>
        <taxon>Pseudomonadati</taxon>
        <taxon>Bacteroidota</taxon>
        <taxon>Cytophagia</taxon>
        <taxon>Cytophagales</taxon>
        <taxon>Cytophagaceae</taxon>
        <taxon>Spirosoma</taxon>
    </lineage>
</organism>
<dbReference type="Pfam" id="PF22807">
    <property type="entry name" value="TrAA12"/>
    <property type="match status" value="1"/>
</dbReference>